<evidence type="ECO:0000256" key="3">
    <source>
        <dbReference type="ARBA" id="ARBA00022989"/>
    </source>
</evidence>
<organism evidence="7 8">
    <name type="scientific">Phascolomyces articulosus</name>
    <dbReference type="NCBI Taxonomy" id="60185"/>
    <lineage>
        <taxon>Eukaryota</taxon>
        <taxon>Fungi</taxon>
        <taxon>Fungi incertae sedis</taxon>
        <taxon>Mucoromycota</taxon>
        <taxon>Mucoromycotina</taxon>
        <taxon>Mucoromycetes</taxon>
        <taxon>Mucorales</taxon>
        <taxon>Lichtheimiaceae</taxon>
        <taxon>Phascolomyces</taxon>
    </lineage>
</organism>
<reference evidence="7" key="1">
    <citation type="journal article" date="2022" name="IScience">
        <title>Evolution of zygomycete secretomes and the origins of terrestrial fungal ecologies.</title>
        <authorList>
            <person name="Chang Y."/>
            <person name="Wang Y."/>
            <person name="Mondo S."/>
            <person name="Ahrendt S."/>
            <person name="Andreopoulos W."/>
            <person name="Barry K."/>
            <person name="Beard J."/>
            <person name="Benny G.L."/>
            <person name="Blankenship S."/>
            <person name="Bonito G."/>
            <person name="Cuomo C."/>
            <person name="Desiro A."/>
            <person name="Gervers K.A."/>
            <person name="Hundley H."/>
            <person name="Kuo A."/>
            <person name="LaButti K."/>
            <person name="Lang B.F."/>
            <person name="Lipzen A."/>
            <person name="O'Donnell K."/>
            <person name="Pangilinan J."/>
            <person name="Reynolds N."/>
            <person name="Sandor L."/>
            <person name="Smith M.E."/>
            <person name="Tsang A."/>
            <person name="Grigoriev I.V."/>
            <person name="Stajich J.E."/>
            <person name="Spatafora J.W."/>
        </authorList>
    </citation>
    <scope>NUCLEOTIDE SEQUENCE</scope>
    <source>
        <strain evidence="7">RSA 2281</strain>
    </source>
</reference>
<keyword evidence="8" id="KW-1185">Reference proteome</keyword>
<feature type="transmembrane region" description="Helical" evidence="6">
    <location>
        <begin position="253"/>
        <end position="278"/>
    </location>
</feature>
<reference evidence="7" key="2">
    <citation type="submission" date="2023-02" db="EMBL/GenBank/DDBJ databases">
        <authorList>
            <consortium name="DOE Joint Genome Institute"/>
            <person name="Mondo S.J."/>
            <person name="Chang Y."/>
            <person name="Wang Y."/>
            <person name="Ahrendt S."/>
            <person name="Andreopoulos W."/>
            <person name="Barry K."/>
            <person name="Beard J."/>
            <person name="Benny G.L."/>
            <person name="Blankenship S."/>
            <person name="Bonito G."/>
            <person name="Cuomo C."/>
            <person name="Desiro A."/>
            <person name="Gervers K.A."/>
            <person name="Hundley H."/>
            <person name="Kuo A."/>
            <person name="LaButti K."/>
            <person name="Lang B.F."/>
            <person name="Lipzen A."/>
            <person name="O'Donnell K."/>
            <person name="Pangilinan J."/>
            <person name="Reynolds N."/>
            <person name="Sandor L."/>
            <person name="Smith M.W."/>
            <person name="Tsang A."/>
            <person name="Grigoriev I.V."/>
            <person name="Stajich J.E."/>
            <person name="Spatafora J.W."/>
        </authorList>
    </citation>
    <scope>NUCLEOTIDE SEQUENCE</scope>
    <source>
        <strain evidence="7">RSA 2281</strain>
    </source>
</reference>
<feature type="region of interest" description="Disordered" evidence="5">
    <location>
        <begin position="562"/>
        <end position="589"/>
    </location>
</feature>
<accession>A0AAD5KGM0</accession>
<feature type="compositionally biased region" description="Polar residues" evidence="5">
    <location>
        <begin position="562"/>
        <end position="578"/>
    </location>
</feature>
<dbReference type="GO" id="GO:0007189">
    <property type="term" value="P:adenylate cyclase-activating G protein-coupled receptor signaling pathway"/>
    <property type="evidence" value="ECO:0007669"/>
    <property type="project" value="TreeGrafter"/>
</dbReference>
<comment type="caution">
    <text evidence="7">The sequence shown here is derived from an EMBL/GenBank/DDBJ whole genome shotgun (WGS) entry which is preliminary data.</text>
</comment>
<name>A0AAD5KGM0_9FUNG</name>
<feature type="transmembrane region" description="Helical" evidence="6">
    <location>
        <begin position="133"/>
        <end position="151"/>
    </location>
</feature>
<evidence type="ECO:0000256" key="2">
    <source>
        <dbReference type="ARBA" id="ARBA00022692"/>
    </source>
</evidence>
<keyword evidence="2 6" id="KW-0812">Transmembrane</keyword>
<feature type="transmembrane region" description="Helical" evidence="6">
    <location>
        <begin position="63"/>
        <end position="83"/>
    </location>
</feature>
<dbReference type="GO" id="GO:0004930">
    <property type="term" value="F:G protein-coupled receptor activity"/>
    <property type="evidence" value="ECO:0007669"/>
    <property type="project" value="TreeGrafter"/>
</dbReference>
<gene>
    <name evidence="7" type="ORF">BDA99DRAFT_535889</name>
</gene>
<dbReference type="PANTHER" id="PTHR23112">
    <property type="entry name" value="G PROTEIN-COUPLED RECEPTOR 157-RELATED"/>
    <property type="match status" value="1"/>
</dbReference>
<dbReference type="EMBL" id="JAIXMP010000010">
    <property type="protein sequence ID" value="KAI9266455.1"/>
    <property type="molecule type" value="Genomic_DNA"/>
</dbReference>
<dbReference type="GO" id="GO:0005886">
    <property type="term" value="C:plasma membrane"/>
    <property type="evidence" value="ECO:0007669"/>
    <property type="project" value="TreeGrafter"/>
</dbReference>
<evidence type="ECO:0000313" key="8">
    <source>
        <dbReference type="Proteomes" id="UP001209540"/>
    </source>
</evidence>
<dbReference type="Proteomes" id="UP001209540">
    <property type="component" value="Unassembled WGS sequence"/>
</dbReference>
<feature type="transmembrane region" description="Helical" evidence="6">
    <location>
        <begin position="103"/>
        <end position="121"/>
    </location>
</feature>
<dbReference type="AlphaFoldDB" id="A0AAD5KGM0"/>
<protein>
    <submittedName>
        <fullName evidence="7">Uncharacterized protein</fullName>
    </submittedName>
</protein>
<dbReference type="Gene3D" id="1.20.1070.10">
    <property type="entry name" value="Rhodopsin 7-helix transmembrane proteins"/>
    <property type="match status" value="1"/>
</dbReference>
<evidence type="ECO:0000256" key="1">
    <source>
        <dbReference type="ARBA" id="ARBA00004141"/>
    </source>
</evidence>
<keyword evidence="3 6" id="KW-1133">Transmembrane helix</keyword>
<evidence type="ECO:0000256" key="6">
    <source>
        <dbReference type="SAM" id="Phobius"/>
    </source>
</evidence>
<evidence type="ECO:0000313" key="7">
    <source>
        <dbReference type="EMBL" id="KAI9266455.1"/>
    </source>
</evidence>
<sequence>MPLPLAVNEHVTFAYTDSQFVILNKLTVGISSVSLFFSFLVIVFYVLFMYYERSRADRVSLRCVVLGSISNVLDTIMDISSSVGDTEQKTCRALGLIVDFMDVINACCLSIIGINLFLIFVIKVHRSERLERYYYPSIMLYSIITMIVPVIEEVRFTVPIQDESWDCWHFNHIANRDGQYISWMVYYALLYFIVLLGLSCSLVAVFKLIREESANFQIIRHVAPTAHYGLSCNKKTKPRLAQKHYQQTSFSKVILRCLTYTLVPVLVHVWGFTLQILVSLKKDAPFGLMAAHTAFSSAEGIMTSMVFFSEPVVVSYIKEKASEFYRIYGEEFSILEEYGHGTGAIRLKQQNQQRRVSTVSTSLTDELQSVFSTNTTGTQCTSTLFDKRNLVPRSATVENQYHPHQQLSMGQMDLGDRNSPHLAPPNVPLSPISSVGSLYVITCPAVVRTSTSSPTSTTTSSYSYSLDDPYPYEDTNDIRTIPMRRVSVSSSVYSRIRSEYERRLSDETTASTLVNDGGIGRSMVPSTDTPDEIFIPYRSPALARAAHWMFVHIDRLRGHQISNNNDDRINTSQQQQYNEPPHYDGDLSLGQITPEVMVQSPSMRSSSTRSIRGSH</sequence>
<evidence type="ECO:0000256" key="4">
    <source>
        <dbReference type="ARBA" id="ARBA00023136"/>
    </source>
</evidence>
<feature type="transmembrane region" description="Helical" evidence="6">
    <location>
        <begin position="185"/>
        <end position="209"/>
    </location>
</feature>
<evidence type="ECO:0000256" key="5">
    <source>
        <dbReference type="SAM" id="MobiDB-lite"/>
    </source>
</evidence>
<comment type="subcellular location">
    <subcellularLocation>
        <location evidence="1">Membrane</location>
        <topology evidence="1">Multi-pass membrane protein</topology>
    </subcellularLocation>
</comment>
<proteinExistence type="predicted"/>
<keyword evidence="4 6" id="KW-0472">Membrane</keyword>
<dbReference type="PANTHER" id="PTHR23112:SF0">
    <property type="entry name" value="TRANSMEMBRANE PROTEIN 116"/>
    <property type="match status" value="1"/>
</dbReference>
<feature type="transmembrane region" description="Helical" evidence="6">
    <location>
        <begin position="28"/>
        <end position="51"/>
    </location>
</feature>